<feature type="domain" description="Mab-21-like HhH/H2TH-like" evidence="3">
    <location>
        <begin position="247"/>
        <end position="328"/>
    </location>
</feature>
<comment type="caution">
    <text evidence="4">The sequence shown here is derived from an EMBL/GenBank/DDBJ whole genome shotgun (WGS) entry which is preliminary data.</text>
</comment>
<protein>
    <recommendedName>
        <fullName evidence="6">Mab-21-like HhH/H2TH-like domain-containing protein</fullName>
    </recommendedName>
</protein>
<evidence type="ECO:0000313" key="4">
    <source>
        <dbReference type="EMBL" id="KAK3599475.1"/>
    </source>
</evidence>
<dbReference type="Pfam" id="PF03281">
    <property type="entry name" value="Mab-21"/>
    <property type="match status" value="1"/>
</dbReference>
<dbReference type="PANTHER" id="PTHR10656">
    <property type="entry name" value="CELL FATE DETERMINING PROTEIN MAB21-RELATED"/>
    <property type="match status" value="1"/>
</dbReference>
<name>A0AAE0W409_9BIVA</name>
<keyword evidence="5" id="KW-1185">Reference proteome</keyword>
<sequence length="673" mass="76835">MALSIPEHYQEVSLRLSRVLDTVGLEENIRWQKINIWIQTQKMTSVTYYGDLLFGSQAEATTTPGLQSDIDIILPATATVIQNLESWVPEVVSYLAVSDENTPPGYIKLQGVEFDLPLLMFNTTSENLKVDRYGRSVICHDNDLFNRPYAGMRNGPAVTAIIGARLTVDIVPGIRLLTWPYHAIGWIERNRSNNWPSQKAIDLIQKTGALLVPVGHKHSPEKHLEWRLSISFGEKLLVWLFNSTQYKCYILLKIINKSIIKPIVGNDVLSSYHCKTCIFYLIESTPSAMWQPENLLLCLELCLRLLYNWTEAETCPNYFIPEENMFQCKVYGHVKGRLLCVLSNLLSQEGRYLAKISCDNIGEKLVRTCQHPLMELEIENCDVGAVLFTSVWYHLTTIYDLICEPRTLDRLLFSQEVVQEINTVLWKCYCSINGSKLASKSLSREFPDQKGLDMAQELLLWGSSSDVASGKLKLAAFYLALDNFDLAEDVLNELHGNYTYKILCLFDMSAEDIEARLNENLSISEIISHCLAFPVIYEPSEIKCIPKALIPEMFRTVGLDQVNPDKSYLENLARVNPKVYFHLLEFICHYRQNNTSHENVALDNIIYVIKHDDLDFKDTGLNLLAYCLRQKGKLMNAYNILCKSMKLKKQQNAAKWQIATLINAAFRLLRCGQ</sequence>
<dbReference type="EMBL" id="JAEAOA010000455">
    <property type="protein sequence ID" value="KAK3599475.1"/>
    <property type="molecule type" value="Genomic_DNA"/>
</dbReference>
<accession>A0AAE0W409</accession>
<reference evidence="4" key="1">
    <citation type="journal article" date="2021" name="Genome Biol. Evol.">
        <title>A High-Quality Reference Genome for a Parasitic Bivalve with Doubly Uniparental Inheritance (Bivalvia: Unionida).</title>
        <authorList>
            <person name="Smith C.H."/>
        </authorList>
    </citation>
    <scope>NUCLEOTIDE SEQUENCE</scope>
    <source>
        <strain evidence="4">CHS0354</strain>
    </source>
</reference>
<comment type="similarity">
    <text evidence="1">Belongs to the mab-21 family.</text>
</comment>
<dbReference type="Gene3D" id="1.10.1410.40">
    <property type="match status" value="1"/>
</dbReference>
<reference evidence="4" key="2">
    <citation type="journal article" date="2021" name="Genome Biol. Evol.">
        <title>Developing a high-quality reference genome for a parasitic bivalve with doubly uniparental inheritance (Bivalvia: Unionida).</title>
        <authorList>
            <person name="Smith C.H."/>
        </authorList>
    </citation>
    <scope>NUCLEOTIDE SEQUENCE</scope>
    <source>
        <strain evidence="4">CHS0354</strain>
        <tissue evidence="4">Mantle</tissue>
    </source>
</reference>
<dbReference type="PANTHER" id="PTHR10656:SF69">
    <property type="entry name" value="MAB-21-LIKE HHH_H2TH-LIKE DOMAIN-CONTAINING PROTEIN"/>
    <property type="match status" value="1"/>
</dbReference>
<gene>
    <name evidence="4" type="ORF">CHS0354_006597</name>
</gene>
<proteinExistence type="inferred from homology"/>
<reference evidence="4" key="3">
    <citation type="submission" date="2023-05" db="EMBL/GenBank/DDBJ databases">
        <authorList>
            <person name="Smith C.H."/>
        </authorList>
    </citation>
    <scope>NUCLEOTIDE SEQUENCE</scope>
    <source>
        <strain evidence="4">CHS0354</strain>
        <tissue evidence="4">Mantle</tissue>
    </source>
</reference>
<dbReference type="AlphaFoldDB" id="A0AAE0W409"/>
<dbReference type="InterPro" id="IPR046903">
    <property type="entry name" value="Mab-21-like_nuc_Trfase"/>
</dbReference>
<dbReference type="InterPro" id="IPR024810">
    <property type="entry name" value="MAB21L/cGLR"/>
</dbReference>
<evidence type="ECO:0000256" key="1">
    <source>
        <dbReference type="ARBA" id="ARBA00008307"/>
    </source>
</evidence>
<feature type="domain" description="Mab-21-like nucleotidyltransferase" evidence="2">
    <location>
        <begin position="153"/>
        <end position="237"/>
    </location>
</feature>
<evidence type="ECO:0000259" key="3">
    <source>
        <dbReference type="Pfam" id="PF20266"/>
    </source>
</evidence>
<dbReference type="Proteomes" id="UP001195483">
    <property type="component" value="Unassembled WGS sequence"/>
</dbReference>
<evidence type="ECO:0000259" key="2">
    <source>
        <dbReference type="Pfam" id="PF03281"/>
    </source>
</evidence>
<dbReference type="SMART" id="SM01265">
    <property type="entry name" value="Mab-21"/>
    <property type="match status" value="1"/>
</dbReference>
<dbReference type="Pfam" id="PF20266">
    <property type="entry name" value="Mab-21_C"/>
    <property type="match status" value="1"/>
</dbReference>
<evidence type="ECO:0008006" key="6">
    <source>
        <dbReference type="Google" id="ProtNLM"/>
    </source>
</evidence>
<evidence type="ECO:0000313" key="5">
    <source>
        <dbReference type="Proteomes" id="UP001195483"/>
    </source>
</evidence>
<organism evidence="4 5">
    <name type="scientific">Potamilus streckersoni</name>
    <dbReference type="NCBI Taxonomy" id="2493646"/>
    <lineage>
        <taxon>Eukaryota</taxon>
        <taxon>Metazoa</taxon>
        <taxon>Spiralia</taxon>
        <taxon>Lophotrochozoa</taxon>
        <taxon>Mollusca</taxon>
        <taxon>Bivalvia</taxon>
        <taxon>Autobranchia</taxon>
        <taxon>Heteroconchia</taxon>
        <taxon>Palaeoheterodonta</taxon>
        <taxon>Unionida</taxon>
        <taxon>Unionoidea</taxon>
        <taxon>Unionidae</taxon>
        <taxon>Ambleminae</taxon>
        <taxon>Lampsilini</taxon>
        <taxon>Potamilus</taxon>
    </lineage>
</organism>
<dbReference type="InterPro" id="IPR046906">
    <property type="entry name" value="Mab-21_HhH/H2TH-like"/>
</dbReference>